<keyword evidence="3" id="KW-1185">Reference proteome</keyword>
<keyword evidence="1" id="KW-0472">Membrane</keyword>
<evidence type="ECO:0000313" key="2">
    <source>
        <dbReference type="EMBL" id="QDR80956.1"/>
    </source>
</evidence>
<dbReference type="KEGG" id="sted:SPTER_22990"/>
<dbReference type="Proteomes" id="UP000320776">
    <property type="component" value="Chromosome"/>
</dbReference>
<name>A0A517DUJ8_9FIRM</name>
<accession>A0A517DUJ8</accession>
<dbReference type="EMBL" id="CP036259">
    <property type="protein sequence ID" value="QDR80956.1"/>
    <property type="molecule type" value="Genomic_DNA"/>
</dbReference>
<evidence type="ECO:0000256" key="1">
    <source>
        <dbReference type="SAM" id="Phobius"/>
    </source>
</evidence>
<feature type="transmembrane region" description="Helical" evidence="1">
    <location>
        <begin position="12"/>
        <end position="31"/>
    </location>
</feature>
<sequence length="167" mass="19228">MFERVAASDAGIIARGLLILLTIIVIGVGVAEHQLGTLTQRPGQERFFYIGRNQEHVYSAYAFGYGLTLESVYSFGNISLTEQRSLVLQVAERTITIPTQVKIDGGRIWYWLDIWHKQFVEEAVSAKQKISEYWHQTRPYVEAVLQKVREKTQAAIHKLDETIREYR</sequence>
<dbReference type="OrthoDB" id="1681756at2"/>
<dbReference type="RefSeq" id="WP_144350505.1">
    <property type="nucleotide sequence ID" value="NZ_CP036259.1"/>
</dbReference>
<reference evidence="2 3" key="1">
    <citation type="submission" date="2019-02" db="EMBL/GenBank/DDBJ databases">
        <title>Closed genome of Sporomusa termitida DSM 4440.</title>
        <authorList>
            <person name="Poehlein A."/>
            <person name="Daniel R."/>
        </authorList>
    </citation>
    <scope>NUCLEOTIDE SEQUENCE [LARGE SCALE GENOMIC DNA]</scope>
    <source>
        <strain evidence="2 3">DSM 4440</strain>
    </source>
</reference>
<evidence type="ECO:0000313" key="3">
    <source>
        <dbReference type="Proteomes" id="UP000320776"/>
    </source>
</evidence>
<keyword evidence="1" id="KW-1133">Transmembrane helix</keyword>
<dbReference type="AlphaFoldDB" id="A0A517DUJ8"/>
<gene>
    <name evidence="2" type="ORF">SPTER_22990</name>
</gene>
<protein>
    <submittedName>
        <fullName evidence="2">Uncharacterized protein</fullName>
    </submittedName>
</protein>
<organism evidence="2 3">
    <name type="scientific">Sporomusa termitida</name>
    <dbReference type="NCBI Taxonomy" id="2377"/>
    <lineage>
        <taxon>Bacteria</taxon>
        <taxon>Bacillati</taxon>
        <taxon>Bacillota</taxon>
        <taxon>Negativicutes</taxon>
        <taxon>Selenomonadales</taxon>
        <taxon>Sporomusaceae</taxon>
        <taxon>Sporomusa</taxon>
    </lineage>
</organism>
<proteinExistence type="predicted"/>
<keyword evidence="1" id="KW-0812">Transmembrane</keyword>